<dbReference type="Proteomes" id="UP000306509">
    <property type="component" value="Unassembled WGS sequence"/>
</dbReference>
<organism evidence="2 3">
    <name type="scientific">Robinsoniella peoriensis</name>
    <dbReference type="NCBI Taxonomy" id="180332"/>
    <lineage>
        <taxon>Bacteria</taxon>
        <taxon>Bacillati</taxon>
        <taxon>Bacillota</taxon>
        <taxon>Clostridia</taxon>
        <taxon>Lachnospirales</taxon>
        <taxon>Lachnospiraceae</taxon>
        <taxon>Robinsoniella</taxon>
    </lineage>
</organism>
<comment type="caution">
    <text evidence="2">The sequence shown here is derived from an EMBL/GenBank/DDBJ whole genome shotgun (WGS) entry which is preliminary data.</text>
</comment>
<dbReference type="OrthoDB" id="1698854at2"/>
<evidence type="ECO:0000256" key="1">
    <source>
        <dbReference type="SAM" id="SignalP"/>
    </source>
</evidence>
<dbReference type="RefSeq" id="WP_044293070.1">
    <property type="nucleotide sequence ID" value="NZ_CABMJZ010000118.1"/>
</dbReference>
<feature type="signal peptide" evidence="1">
    <location>
        <begin position="1"/>
        <end position="23"/>
    </location>
</feature>
<keyword evidence="3" id="KW-1185">Reference proteome</keyword>
<evidence type="ECO:0000313" key="2">
    <source>
        <dbReference type="EMBL" id="TLD00930.1"/>
    </source>
</evidence>
<feature type="chain" id="PRO_5039170926" description="DUF5105 domain-containing protein" evidence="1">
    <location>
        <begin position="24"/>
        <end position="368"/>
    </location>
</feature>
<dbReference type="STRING" id="180332.GCA_000797495_03959"/>
<gene>
    <name evidence="2" type="ORF">DSM106044_02130</name>
</gene>
<dbReference type="AlphaFoldDB" id="A0A4U8Q7M5"/>
<dbReference type="EMBL" id="QGQD01000045">
    <property type="protein sequence ID" value="TLD00930.1"/>
    <property type="molecule type" value="Genomic_DNA"/>
</dbReference>
<accession>A0A4U8Q7M5</accession>
<evidence type="ECO:0008006" key="4">
    <source>
        <dbReference type="Google" id="ProtNLM"/>
    </source>
</evidence>
<proteinExistence type="predicted"/>
<protein>
    <recommendedName>
        <fullName evidence="4">DUF5105 domain-containing protein</fullName>
    </recommendedName>
</protein>
<sequence length="368" mass="41069" precursor="true">MKKYSIRLLLSVLFLCVIFVPLSGCTDSAPKKTVKKELNLIQHLDENTIKSFISYEDMIHTHSSSEAISPEATESIKLFFKNFTYKIKSTKIDGDHATVAVEIKNLDTNALAKDLCKALIAQSASLENESQEISGLTPYFTLLHNFLSKNSYDLITTTAEIPLTKNDDNWSIDNSPELEDALVSGFVSQLKNPYLITPEEVLSIYMESFKKLDAKGWIQYLGMEDIFATGNALYPEIDLALADQIEKYFDYKIHTSTQDENYATVNVDITSLDLESVLHTYRDLLMKYANTTAAIRATDSELSDKTSKYLLEALKANKQAITKNIDLKLANDGSSWVLQLNDGFSDALLGDISAALSAFSQPESEENS</sequence>
<reference evidence="2 3" key="1">
    <citation type="journal article" date="2019" name="Anaerobe">
        <title>Detection of Robinsoniella peoriensis in multiple bone samples of a trauma patient.</title>
        <authorList>
            <person name="Schrottner P."/>
            <person name="Hartwich K."/>
            <person name="Bunk B."/>
            <person name="Schober I."/>
            <person name="Helbig S."/>
            <person name="Rudolph W.W."/>
            <person name="Gunzer F."/>
        </authorList>
    </citation>
    <scope>NUCLEOTIDE SEQUENCE [LARGE SCALE GENOMIC DNA]</scope>
    <source>
        <strain evidence="2 3">DSM 106044</strain>
    </source>
</reference>
<keyword evidence="1" id="KW-0732">Signal</keyword>
<evidence type="ECO:0000313" key="3">
    <source>
        <dbReference type="Proteomes" id="UP000306509"/>
    </source>
</evidence>
<name>A0A4U8Q7M5_9FIRM</name>